<name>B9SGL4_RICCO</name>
<evidence type="ECO:0000256" key="1">
    <source>
        <dbReference type="ARBA" id="ARBA00004239"/>
    </source>
</evidence>
<evidence type="ECO:0000256" key="3">
    <source>
        <dbReference type="ARBA" id="ARBA00022525"/>
    </source>
</evidence>
<keyword evidence="5" id="KW-0221">Differentiation</keyword>
<dbReference type="EMBL" id="EQ973954">
    <property type="protein sequence ID" value="EEF37260.1"/>
    <property type="molecule type" value="Genomic_DNA"/>
</dbReference>
<dbReference type="InParanoid" id="B9SGL4"/>
<dbReference type="InterPro" id="IPR039617">
    <property type="entry name" value="CLAVATA3-CLE"/>
</dbReference>
<feature type="region of interest" description="Disordered" evidence="8">
    <location>
        <begin position="47"/>
        <end position="80"/>
    </location>
</feature>
<dbReference type="GO" id="GO:0005576">
    <property type="term" value="C:extracellular region"/>
    <property type="evidence" value="ECO:0007669"/>
    <property type="project" value="UniProtKB-SubCell"/>
</dbReference>
<keyword evidence="3" id="KW-0964">Secreted</keyword>
<comment type="similarity">
    <text evidence="2">Belongs to the CLV3/ESR signal peptide family.</text>
</comment>
<keyword evidence="7" id="KW-0379">Hydroxylation</keyword>
<protein>
    <recommendedName>
        <fullName evidence="12">CLAVATA3/ESR (CLE)-related protein</fullName>
    </recommendedName>
</protein>
<keyword evidence="4 9" id="KW-0732">Signal</keyword>
<dbReference type="PANTHER" id="PTHR36016:SF9">
    <property type="entry name" value="PROTEIN, PUTATIVE-RELATED"/>
    <property type="match status" value="1"/>
</dbReference>
<accession>B9SGL4</accession>
<evidence type="ECO:0000256" key="5">
    <source>
        <dbReference type="ARBA" id="ARBA00022782"/>
    </source>
</evidence>
<reference evidence="11" key="1">
    <citation type="journal article" date="2010" name="Nat. Biotechnol.">
        <title>Draft genome sequence of the oilseed species Ricinus communis.</title>
        <authorList>
            <person name="Chan A.P."/>
            <person name="Crabtree J."/>
            <person name="Zhao Q."/>
            <person name="Lorenzi H."/>
            <person name="Orvis J."/>
            <person name="Puiu D."/>
            <person name="Melake-Berhan A."/>
            <person name="Jones K.M."/>
            <person name="Redman J."/>
            <person name="Chen G."/>
            <person name="Cahoon E.B."/>
            <person name="Gedil M."/>
            <person name="Stanke M."/>
            <person name="Haas B.J."/>
            <person name="Wortman J.R."/>
            <person name="Fraser-Liggett C.M."/>
            <person name="Ravel J."/>
            <person name="Rabinowicz P.D."/>
        </authorList>
    </citation>
    <scope>NUCLEOTIDE SEQUENCE [LARGE SCALE GENOMIC DNA]</scope>
    <source>
        <strain evidence="11">cv. Hale</strain>
    </source>
</reference>
<keyword evidence="6" id="KW-0325">Glycoprotein</keyword>
<evidence type="ECO:0000256" key="8">
    <source>
        <dbReference type="SAM" id="MobiDB-lite"/>
    </source>
</evidence>
<proteinExistence type="inferred from homology"/>
<dbReference type="Proteomes" id="UP000008311">
    <property type="component" value="Unassembled WGS sequence"/>
</dbReference>
<evidence type="ECO:0008006" key="12">
    <source>
        <dbReference type="Google" id="ProtNLM"/>
    </source>
</evidence>
<comment type="subcellular location">
    <subcellularLocation>
        <location evidence="1">Secreted</location>
        <location evidence="1">Extracellular space</location>
    </subcellularLocation>
</comment>
<dbReference type="PANTHER" id="PTHR36016">
    <property type="entry name" value="CLAVATA3/ESR (CLE)-RELATED PROTEIN 7"/>
    <property type="match status" value="1"/>
</dbReference>
<evidence type="ECO:0000313" key="10">
    <source>
        <dbReference type="EMBL" id="EEF37260.1"/>
    </source>
</evidence>
<sequence length="80" mass="9079">MANSTAKCLLILSMIVFMILIMRSEARVELNSRLLLRDMGYTESKLEHHRRISRLNSDTDRLSPGGPDPEHHSHSPGKPN</sequence>
<evidence type="ECO:0000313" key="11">
    <source>
        <dbReference type="Proteomes" id="UP000008311"/>
    </source>
</evidence>
<dbReference type="eggNOG" id="ENOG502T21B">
    <property type="taxonomic scope" value="Eukaryota"/>
</dbReference>
<feature type="chain" id="PRO_5002889368" description="CLAVATA3/ESR (CLE)-related protein" evidence="9">
    <location>
        <begin position="27"/>
        <end position="80"/>
    </location>
</feature>
<evidence type="ECO:0000256" key="7">
    <source>
        <dbReference type="ARBA" id="ARBA00023278"/>
    </source>
</evidence>
<dbReference type="AlphaFoldDB" id="B9SGL4"/>
<gene>
    <name evidence="10" type="ORF">RCOM_0553920</name>
</gene>
<evidence type="ECO:0000256" key="6">
    <source>
        <dbReference type="ARBA" id="ARBA00023180"/>
    </source>
</evidence>
<evidence type="ECO:0000256" key="9">
    <source>
        <dbReference type="SAM" id="SignalP"/>
    </source>
</evidence>
<evidence type="ECO:0000256" key="2">
    <source>
        <dbReference type="ARBA" id="ARBA00005416"/>
    </source>
</evidence>
<organism evidence="10 11">
    <name type="scientific">Ricinus communis</name>
    <name type="common">Castor bean</name>
    <dbReference type="NCBI Taxonomy" id="3988"/>
    <lineage>
        <taxon>Eukaryota</taxon>
        <taxon>Viridiplantae</taxon>
        <taxon>Streptophyta</taxon>
        <taxon>Embryophyta</taxon>
        <taxon>Tracheophyta</taxon>
        <taxon>Spermatophyta</taxon>
        <taxon>Magnoliopsida</taxon>
        <taxon>eudicotyledons</taxon>
        <taxon>Gunneridae</taxon>
        <taxon>Pentapetalae</taxon>
        <taxon>rosids</taxon>
        <taxon>fabids</taxon>
        <taxon>Malpighiales</taxon>
        <taxon>Euphorbiaceae</taxon>
        <taxon>Acalyphoideae</taxon>
        <taxon>Acalypheae</taxon>
        <taxon>Ricinus</taxon>
    </lineage>
</organism>
<dbReference type="GO" id="GO:0030154">
    <property type="term" value="P:cell differentiation"/>
    <property type="evidence" value="ECO:0007669"/>
    <property type="project" value="UniProtKB-KW"/>
</dbReference>
<keyword evidence="11" id="KW-1185">Reference proteome</keyword>
<evidence type="ECO:0000256" key="4">
    <source>
        <dbReference type="ARBA" id="ARBA00022729"/>
    </source>
</evidence>
<feature type="signal peptide" evidence="9">
    <location>
        <begin position="1"/>
        <end position="26"/>
    </location>
</feature>